<proteinExistence type="predicted"/>
<dbReference type="Proteomes" id="UP000198727">
    <property type="component" value="Unassembled WGS sequence"/>
</dbReference>
<evidence type="ECO:0000256" key="1">
    <source>
        <dbReference type="ARBA" id="ARBA00022793"/>
    </source>
</evidence>
<dbReference type="PANTHER" id="PTHR42818:SF1">
    <property type="entry name" value="SULFOPYRUVATE DECARBOXYLASE"/>
    <property type="match status" value="1"/>
</dbReference>
<evidence type="ECO:0000259" key="3">
    <source>
        <dbReference type="Pfam" id="PF02775"/>
    </source>
</evidence>
<dbReference type="Gene3D" id="3.40.50.970">
    <property type="match status" value="1"/>
</dbReference>
<dbReference type="InterPro" id="IPR029061">
    <property type="entry name" value="THDP-binding"/>
</dbReference>
<keyword evidence="1" id="KW-0210">Decarboxylase</keyword>
<dbReference type="SUPFAM" id="SSF52518">
    <property type="entry name" value="Thiamin diphosphate-binding fold (THDP-binding)"/>
    <property type="match status" value="1"/>
</dbReference>
<dbReference type="Pfam" id="PF02775">
    <property type="entry name" value="TPP_enzyme_C"/>
    <property type="match status" value="1"/>
</dbReference>
<dbReference type="PANTHER" id="PTHR42818">
    <property type="entry name" value="SULFOPYRUVATE DECARBOXYLASE SUBUNIT ALPHA"/>
    <property type="match status" value="1"/>
</dbReference>
<protein>
    <submittedName>
        <fullName evidence="4">Phosphonopyruvate decarboxylase/sulfopyruvate decarboxylase subunit beta</fullName>
    </submittedName>
</protein>
<name>A0A1I5QAB9_9PSEU</name>
<dbReference type="AlphaFoldDB" id="A0A1I5QAB9"/>
<evidence type="ECO:0000313" key="4">
    <source>
        <dbReference type="EMBL" id="SFP43239.1"/>
    </source>
</evidence>
<dbReference type="GO" id="GO:0030976">
    <property type="term" value="F:thiamine pyrophosphate binding"/>
    <property type="evidence" value="ECO:0007669"/>
    <property type="project" value="InterPro"/>
</dbReference>
<reference evidence="5" key="1">
    <citation type="submission" date="2016-10" db="EMBL/GenBank/DDBJ databases">
        <authorList>
            <person name="Varghese N."/>
            <person name="Submissions S."/>
        </authorList>
    </citation>
    <scope>NUCLEOTIDE SEQUENCE [LARGE SCALE GENOMIC DNA]</scope>
    <source>
        <strain evidence="5">CGMCC 4.5579</strain>
    </source>
</reference>
<dbReference type="InterPro" id="IPR051818">
    <property type="entry name" value="TPP_dependent_decarboxylase"/>
</dbReference>
<dbReference type="STRING" id="587909.SAMN05421810_102567"/>
<sequence>MAAVNKTDAIRAILAATTDEPTVFTTGYASRIACGLDDRPNHFYMTGSMGLASSIGMGIAQQTGRRTVVVDGDGSLLMNPVGLMTAGALDLLPMIHVVLDDGSYASTGGQSVPSGRADLCALAEACGYQRIHDVDGFDELRALVSAEVVSCASPVFIRCALRGPEAPIPARVAADLGDHAQRFAATLQCG</sequence>
<evidence type="ECO:0000256" key="2">
    <source>
        <dbReference type="ARBA" id="ARBA00023239"/>
    </source>
</evidence>
<keyword evidence="5" id="KW-1185">Reference proteome</keyword>
<dbReference type="GO" id="GO:0000287">
    <property type="term" value="F:magnesium ion binding"/>
    <property type="evidence" value="ECO:0007669"/>
    <property type="project" value="UniProtKB-ARBA"/>
</dbReference>
<keyword evidence="2" id="KW-0456">Lyase</keyword>
<gene>
    <name evidence="4" type="ORF">SAMN05421810_102567</name>
</gene>
<evidence type="ECO:0000313" key="5">
    <source>
        <dbReference type="Proteomes" id="UP000198727"/>
    </source>
</evidence>
<dbReference type="EMBL" id="FOWW01000002">
    <property type="protein sequence ID" value="SFP43239.1"/>
    <property type="molecule type" value="Genomic_DNA"/>
</dbReference>
<organism evidence="4 5">
    <name type="scientific">Amycolatopsis arida</name>
    <dbReference type="NCBI Taxonomy" id="587909"/>
    <lineage>
        <taxon>Bacteria</taxon>
        <taxon>Bacillati</taxon>
        <taxon>Actinomycetota</taxon>
        <taxon>Actinomycetes</taxon>
        <taxon>Pseudonocardiales</taxon>
        <taxon>Pseudonocardiaceae</taxon>
        <taxon>Amycolatopsis</taxon>
    </lineage>
</organism>
<dbReference type="InterPro" id="IPR011766">
    <property type="entry name" value="TPP_enzyme_TPP-bd"/>
</dbReference>
<accession>A0A1I5QAB9</accession>
<dbReference type="GO" id="GO:0016831">
    <property type="term" value="F:carboxy-lyase activity"/>
    <property type="evidence" value="ECO:0007669"/>
    <property type="project" value="UniProtKB-KW"/>
</dbReference>
<feature type="domain" description="Thiamine pyrophosphate enzyme TPP-binding" evidence="3">
    <location>
        <begin position="39"/>
        <end position="158"/>
    </location>
</feature>
<keyword evidence="4" id="KW-0670">Pyruvate</keyword>